<name>A0ABT6ZSC0_9ACTN</name>
<dbReference type="Gene3D" id="3.10.450.50">
    <property type="match status" value="1"/>
</dbReference>
<dbReference type="InterPro" id="IPR007627">
    <property type="entry name" value="RNA_pol_sigma70_r2"/>
</dbReference>
<dbReference type="EMBL" id="JANCPR020000005">
    <property type="protein sequence ID" value="MDJ1131531.1"/>
    <property type="molecule type" value="Genomic_DNA"/>
</dbReference>
<dbReference type="NCBIfam" id="TIGR02937">
    <property type="entry name" value="sigma70-ECF"/>
    <property type="match status" value="1"/>
</dbReference>
<evidence type="ECO:0000256" key="2">
    <source>
        <dbReference type="ARBA" id="ARBA00011344"/>
    </source>
</evidence>
<dbReference type="SUPFAM" id="SSF88659">
    <property type="entry name" value="Sigma3 and sigma4 domains of RNA polymerase sigma factors"/>
    <property type="match status" value="1"/>
</dbReference>
<evidence type="ECO:0000256" key="5">
    <source>
        <dbReference type="ARBA" id="ARBA00023163"/>
    </source>
</evidence>
<feature type="domain" description="RNA polymerase sigma factor 70 region 4 type 2" evidence="7">
    <location>
        <begin position="112"/>
        <end position="162"/>
    </location>
</feature>
<evidence type="ECO:0000259" key="8">
    <source>
        <dbReference type="Pfam" id="PF12680"/>
    </source>
</evidence>
<dbReference type="Pfam" id="PF12680">
    <property type="entry name" value="SnoaL_2"/>
    <property type="match status" value="1"/>
</dbReference>
<dbReference type="InterPro" id="IPR013324">
    <property type="entry name" value="RNA_pol_sigma_r3/r4-like"/>
</dbReference>
<dbReference type="Gene3D" id="1.10.1740.10">
    <property type="match status" value="1"/>
</dbReference>
<keyword evidence="4" id="KW-0731">Sigma factor</keyword>
<dbReference type="InterPro" id="IPR036388">
    <property type="entry name" value="WH-like_DNA-bd_sf"/>
</dbReference>
<dbReference type="RefSeq" id="WP_274042708.1">
    <property type="nucleotide sequence ID" value="NZ_JANCPR020000005.1"/>
</dbReference>
<evidence type="ECO:0000256" key="1">
    <source>
        <dbReference type="ARBA" id="ARBA00010641"/>
    </source>
</evidence>
<feature type="domain" description="SnoaL-like" evidence="8">
    <location>
        <begin position="182"/>
        <end position="281"/>
    </location>
</feature>
<dbReference type="PANTHER" id="PTHR30173:SF36">
    <property type="entry name" value="ECF RNA POLYMERASE SIGMA FACTOR SIGJ"/>
    <property type="match status" value="1"/>
</dbReference>
<dbReference type="SUPFAM" id="SSF54427">
    <property type="entry name" value="NTF2-like"/>
    <property type="match status" value="1"/>
</dbReference>
<evidence type="ECO:0000259" key="6">
    <source>
        <dbReference type="Pfam" id="PF04542"/>
    </source>
</evidence>
<comment type="similarity">
    <text evidence="1">Belongs to the sigma-70 factor family. ECF subfamily.</text>
</comment>
<dbReference type="InterPro" id="IPR014284">
    <property type="entry name" value="RNA_pol_sigma-70_dom"/>
</dbReference>
<evidence type="ECO:0000259" key="7">
    <source>
        <dbReference type="Pfam" id="PF08281"/>
    </source>
</evidence>
<sequence>MVEADDRATEVFVRHRELLFSVVYSQLGSIADTEDVLQETWIAWSGVDQAHVVNARAYLVRVAVNQAVTRRRRINRNREVYVGPWLPEPVVEGDEPEDGAERVERGEEVSIALMVVLETLSPLERVVFVLHEIFAYNLVEIAEILDKKPTAVRQLAHRARSHVQARRGRFLPDPRARREATERFLDAALGGDVGKLMDVLAPEVTLWSDGGGVVPAARRLVHGRDKVARLIAAVAEKHPQGLRVDYRSVNGDPAALLFVGEDSYAVVHVELDAASGQVAAVHVLTNPEKLTRVAG</sequence>
<dbReference type="InterPro" id="IPR037401">
    <property type="entry name" value="SnoaL-like"/>
</dbReference>
<keyword evidence="3" id="KW-0805">Transcription regulation</keyword>
<feature type="domain" description="RNA polymerase sigma-70 region 2" evidence="6">
    <location>
        <begin position="12"/>
        <end position="76"/>
    </location>
</feature>
<evidence type="ECO:0000313" key="9">
    <source>
        <dbReference type="EMBL" id="MDJ1131531.1"/>
    </source>
</evidence>
<evidence type="ECO:0000313" key="10">
    <source>
        <dbReference type="Proteomes" id="UP001214441"/>
    </source>
</evidence>
<dbReference type="Pfam" id="PF08281">
    <property type="entry name" value="Sigma70_r4_2"/>
    <property type="match status" value="1"/>
</dbReference>
<dbReference type="Gene3D" id="1.10.10.10">
    <property type="entry name" value="Winged helix-like DNA-binding domain superfamily/Winged helix DNA-binding domain"/>
    <property type="match status" value="1"/>
</dbReference>
<dbReference type="SUPFAM" id="SSF88946">
    <property type="entry name" value="Sigma2 domain of RNA polymerase sigma factors"/>
    <property type="match status" value="1"/>
</dbReference>
<dbReference type="InterPro" id="IPR013325">
    <property type="entry name" value="RNA_pol_sigma_r2"/>
</dbReference>
<dbReference type="InterPro" id="IPR032710">
    <property type="entry name" value="NTF2-like_dom_sf"/>
</dbReference>
<dbReference type="Proteomes" id="UP001214441">
    <property type="component" value="Unassembled WGS sequence"/>
</dbReference>
<proteinExistence type="inferred from homology"/>
<comment type="caution">
    <text evidence="9">The sequence shown here is derived from an EMBL/GenBank/DDBJ whole genome shotgun (WGS) entry which is preliminary data.</text>
</comment>
<keyword evidence="10" id="KW-1185">Reference proteome</keyword>
<gene>
    <name evidence="9" type="primary">sigJ</name>
    <name evidence="9" type="ORF">NMN56_006080</name>
</gene>
<keyword evidence="5" id="KW-0804">Transcription</keyword>
<dbReference type="InterPro" id="IPR052704">
    <property type="entry name" value="ECF_Sigma-70_Domain"/>
</dbReference>
<comment type="subunit">
    <text evidence="2">Interacts transiently with the RNA polymerase catalytic core formed by RpoA, RpoB, RpoC and RpoZ (2 alpha, 1 beta, 1 beta' and 1 omega subunit) to form the RNA polymerase holoenzyme that can initiate transcription.</text>
</comment>
<dbReference type="InterPro" id="IPR013249">
    <property type="entry name" value="RNA_pol_sigma70_r4_t2"/>
</dbReference>
<protein>
    <submittedName>
        <fullName evidence="9">RNA polymerase sigma factor SigJ</fullName>
    </submittedName>
</protein>
<dbReference type="NCBIfam" id="NF007214">
    <property type="entry name" value="PRK09636.1"/>
    <property type="match status" value="1"/>
</dbReference>
<evidence type="ECO:0000256" key="4">
    <source>
        <dbReference type="ARBA" id="ARBA00023082"/>
    </source>
</evidence>
<dbReference type="Pfam" id="PF04542">
    <property type="entry name" value="Sigma70_r2"/>
    <property type="match status" value="1"/>
</dbReference>
<reference evidence="9 10" key="1">
    <citation type="submission" date="2023-05" db="EMBL/GenBank/DDBJ databases">
        <title>Streptantibioticus silvisoli sp. nov., acidotolerant actinomycetes 1 from pine litter.</title>
        <authorList>
            <person name="Swiecimska M."/>
            <person name="Golinska P."/>
            <person name="Sangal V."/>
            <person name="Wachnowicz B."/>
            <person name="Goodfellow M."/>
        </authorList>
    </citation>
    <scope>NUCLEOTIDE SEQUENCE [LARGE SCALE GENOMIC DNA]</scope>
    <source>
        <strain evidence="9 10">DSM 42109</strain>
    </source>
</reference>
<evidence type="ECO:0000256" key="3">
    <source>
        <dbReference type="ARBA" id="ARBA00023015"/>
    </source>
</evidence>
<accession>A0ABT6ZSC0</accession>
<organism evidence="9 10">
    <name type="scientific">Streptomyces iconiensis</name>
    <dbReference type="NCBI Taxonomy" id="1384038"/>
    <lineage>
        <taxon>Bacteria</taxon>
        <taxon>Bacillati</taxon>
        <taxon>Actinomycetota</taxon>
        <taxon>Actinomycetes</taxon>
        <taxon>Kitasatosporales</taxon>
        <taxon>Streptomycetaceae</taxon>
        <taxon>Streptomyces</taxon>
    </lineage>
</organism>
<dbReference type="PANTHER" id="PTHR30173">
    <property type="entry name" value="SIGMA 19 FACTOR"/>
    <property type="match status" value="1"/>
</dbReference>